<keyword evidence="3" id="KW-1185">Reference proteome</keyword>
<keyword evidence="1" id="KW-0732">Signal</keyword>
<comment type="caution">
    <text evidence="2">The sequence shown here is derived from an EMBL/GenBank/DDBJ whole genome shotgun (WGS) entry which is preliminary data.</text>
</comment>
<organism evidence="2 3">
    <name type="scientific">Xylaria grammica</name>
    <dbReference type="NCBI Taxonomy" id="363999"/>
    <lineage>
        <taxon>Eukaryota</taxon>
        <taxon>Fungi</taxon>
        <taxon>Dikarya</taxon>
        <taxon>Ascomycota</taxon>
        <taxon>Pezizomycotina</taxon>
        <taxon>Sordariomycetes</taxon>
        <taxon>Xylariomycetidae</taxon>
        <taxon>Xylariales</taxon>
        <taxon>Xylariaceae</taxon>
        <taxon>Xylaria</taxon>
    </lineage>
</organism>
<evidence type="ECO:0000313" key="3">
    <source>
        <dbReference type="Proteomes" id="UP000286045"/>
    </source>
</evidence>
<dbReference type="Proteomes" id="UP000286045">
    <property type="component" value="Unassembled WGS sequence"/>
</dbReference>
<dbReference type="AlphaFoldDB" id="A0A439D346"/>
<dbReference type="EMBL" id="RYZI01000180">
    <property type="protein sequence ID" value="RWA08872.1"/>
    <property type="molecule type" value="Genomic_DNA"/>
</dbReference>
<gene>
    <name evidence="2" type="ORF">EKO27_g6233</name>
</gene>
<accession>A0A439D346</accession>
<reference evidence="2 3" key="1">
    <citation type="submission" date="2018-12" db="EMBL/GenBank/DDBJ databases">
        <title>Draft genome sequence of Xylaria grammica IHI A82.</title>
        <authorList>
            <person name="Buettner E."/>
            <person name="Kellner H."/>
        </authorList>
    </citation>
    <scope>NUCLEOTIDE SEQUENCE [LARGE SCALE GENOMIC DNA]</scope>
    <source>
        <strain evidence="2 3">IHI A82</strain>
    </source>
</reference>
<evidence type="ECO:0000313" key="2">
    <source>
        <dbReference type="EMBL" id="RWA08872.1"/>
    </source>
</evidence>
<name>A0A439D346_9PEZI</name>
<feature type="chain" id="PRO_5019568985" description="Cyanovirin-N domain-containing protein" evidence="1">
    <location>
        <begin position="19"/>
        <end position="207"/>
    </location>
</feature>
<proteinExistence type="predicted"/>
<protein>
    <recommendedName>
        <fullName evidence="4">Cyanovirin-N domain-containing protein</fullName>
    </recommendedName>
</protein>
<evidence type="ECO:0000256" key="1">
    <source>
        <dbReference type="SAM" id="SignalP"/>
    </source>
</evidence>
<feature type="signal peptide" evidence="1">
    <location>
        <begin position="1"/>
        <end position="18"/>
    </location>
</feature>
<sequence>MKLSHLSLFIASVPTTIADFWLVYHRRHVQIGRVEFTSYGTSIVHDAPAWTCEHDAFTHRIFPDRQNASGDNYGVEFRPWRTLPGPLWHDPLLSLTMNLYPSPLGLQTSAISHRNDYTMGNVDNEISGQCRLNRTYILDLDCWFRHPDQRIQEFQVTINGSSMFFCESDLEMKEDGYSWDPFLQGGDDRPLVHRPWIPIIPPKGQEY</sequence>
<evidence type="ECO:0008006" key="4">
    <source>
        <dbReference type="Google" id="ProtNLM"/>
    </source>
</evidence>